<evidence type="ECO:0000256" key="1">
    <source>
        <dbReference type="SAM" id="MobiDB-lite"/>
    </source>
</evidence>
<dbReference type="Proteomes" id="UP000887566">
    <property type="component" value="Unplaced"/>
</dbReference>
<proteinExistence type="predicted"/>
<feature type="region of interest" description="Disordered" evidence="1">
    <location>
        <begin position="79"/>
        <end position="100"/>
    </location>
</feature>
<evidence type="ECO:0000313" key="3">
    <source>
        <dbReference type="WBParaSite" id="PSAMB.scaffold94size81209.g1934.t1"/>
    </source>
</evidence>
<organism evidence="2 3">
    <name type="scientific">Plectus sambesii</name>
    <dbReference type="NCBI Taxonomy" id="2011161"/>
    <lineage>
        <taxon>Eukaryota</taxon>
        <taxon>Metazoa</taxon>
        <taxon>Ecdysozoa</taxon>
        <taxon>Nematoda</taxon>
        <taxon>Chromadorea</taxon>
        <taxon>Plectida</taxon>
        <taxon>Plectina</taxon>
        <taxon>Plectoidea</taxon>
        <taxon>Plectidae</taxon>
        <taxon>Plectus</taxon>
    </lineage>
</organism>
<keyword evidence="2" id="KW-1185">Reference proteome</keyword>
<evidence type="ECO:0000313" key="2">
    <source>
        <dbReference type="Proteomes" id="UP000887566"/>
    </source>
</evidence>
<feature type="compositionally biased region" description="Basic residues" evidence="1">
    <location>
        <begin position="81"/>
        <end position="92"/>
    </location>
</feature>
<protein>
    <submittedName>
        <fullName evidence="3">Uncharacterized protein</fullName>
    </submittedName>
</protein>
<reference evidence="3" key="1">
    <citation type="submission" date="2022-11" db="UniProtKB">
        <authorList>
            <consortium name="WormBaseParasite"/>
        </authorList>
    </citation>
    <scope>IDENTIFICATION</scope>
</reference>
<feature type="compositionally biased region" description="Basic residues" evidence="1">
    <location>
        <begin position="28"/>
        <end position="39"/>
    </location>
</feature>
<name>A0A914XP89_9BILA</name>
<sequence length="337" mass="37007">MNSLNRARCARKIDQLRTNEAPSVGGGGKRRRPRVKTARGRSFEARRVVGDAGLSVASSRSLVRSFSDVNAAIGKLDFPRHGGRKNRTHRRSSQWSASGRRLRNGSRFRRLLPSNGSSSRRLVQENPCRVAVAEACVREVMAANGGLMLLRLWCWTAAIAAIDRVSLAALVGPRWPSLALAGSHAAHRRSRNGVGSLFSTEMVVRPLSKLNETQSPTLEGVAAVFKLGGRERLGFRGGGGVHLIGRHRSGCVADSHDRFDRVDEKKKPPSEGVPTRQRVHLIAIIVRMFGQLVRRQTQQRTTDDDGVKTMRIGTVVGPCPFCNGDTSREQRTNSRKA</sequence>
<dbReference type="WBParaSite" id="PSAMB.scaffold94size81209.g1934.t1">
    <property type="protein sequence ID" value="PSAMB.scaffold94size81209.g1934.t1"/>
    <property type="gene ID" value="PSAMB.scaffold94size81209.g1934"/>
</dbReference>
<feature type="region of interest" description="Disordered" evidence="1">
    <location>
        <begin position="17"/>
        <end position="40"/>
    </location>
</feature>
<accession>A0A914XP89</accession>
<dbReference type="AlphaFoldDB" id="A0A914XP89"/>